<comment type="caution">
    <text evidence="4">The sequence shown here is derived from an EMBL/GenBank/DDBJ whole genome shotgun (WGS) entry which is preliminary data.</text>
</comment>
<gene>
    <name evidence="4" type="ORF">RSF11_004033</name>
</gene>
<sequence length="241" mass="26293">MKLKILTAACLAGALLCPSLAGATGIPVVDAMSNLEQVNEWAQHLEQWQGTVQHYQSQLNAYKSQLATATGVRNVQDFLSQAKGLSSDLKNLQKNGISLNDLLTNSGGSYSSALNSLYSKYKMFDTCDATQTQSYADTCKQIVINRAVAVEDTTAVQEKINSTVSDIATLASRVEMSQDAKESQDLANTITSKSVQLNALTTQWEMSVKQSELRDQMLTSQRQKAHRQQQLSAPVADLNNL</sequence>
<dbReference type="InterPro" id="IPR014158">
    <property type="entry name" value="T4SS_VirB5"/>
</dbReference>
<evidence type="ECO:0000256" key="1">
    <source>
        <dbReference type="SAM" id="Coils"/>
    </source>
</evidence>
<dbReference type="AlphaFoldDB" id="A0AAD2Z6L0"/>
<dbReference type="SUPFAM" id="SSF101082">
    <property type="entry name" value="Typo IV secretion system protein TraC"/>
    <property type="match status" value="1"/>
</dbReference>
<feature type="signal peptide" evidence="3">
    <location>
        <begin position="1"/>
        <end position="23"/>
    </location>
</feature>
<feature type="region of interest" description="Disordered" evidence="2">
    <location>
        <begin position="220"/>
        <end position="241"/>
    </location>
</feature>
<feature type="chain" id="PRO_5042155524" evidence="3">
    <location>
        <begin position="24"/>
        <end position="241"/>
    </location>
</feature>
<reference evidence="4" key="1">
    <citation type="submission" date="2023-02" db="EMBL/GenBank/DDBJ databases">
        <authorList>
            <person name="Ashton P.M."/>
            <person name="Dallman T."/>
            <person name="Nair S."/>
            <person name="De Pinna E."/>
            <person name="Peters T."/>
            <person name="Grant K."/>
        </authorList>
    </citation>
    <scope>NUCLEOTIDE SEQUENCE</scope>
    <source>
        <strain evidence="4">01103883</strain>
    </source>
</reference>
<evidence type="ECO:0000256" key="3">
    <source>
        <dbReference type="SAM" id="SignalP"/>
    </source>
</evidence>
<dbReference type="InterPro" id="IPR023220">
    <property type="entry name" value="T4SS_VirB5-domain"/>
</dbReference>
<feature type="compositionally biased region" description="Polar residues" evidence="2">
    <location>
        <begin position="220"/>
        <end position="232"/>
    </location>
</feature>
<name>A0AAD2Z6L0_YEREN</name>
<dbReference type="Proteomes" id="UP001182355">
    <property type="component" value="Unassembled WGS sequence"/>
</dbReference>
<dbReference type="RefSeq" id="WP_145483694.1">
    <property type="nucleotide sequence ID" value="NZ_CP107099.1"/>
</dbReference>
<evidence type="ECO:0000313" key="5">
    <source>
        <dbReference type="Proteomes" id="UP001182355"/>
    </source>
</evidence>
<dbReference type="Pfam" id="PF07996">
    <property type="entry name" value="T4SS"/>
    <property type="match status" value="1"/>
</dbReference>
<protein>
    <submittedName>
        <fullName evidence="4">Type IV secretion system protein</fullName>
    </submittedName>
</protein>
<organism evidence="4 5">
    <name type="scientific">Yersinia enterocolitica</name>
    <dbReference type="NCBI Taxonomy" id="630"/>
    <lineage>
        <taxon>Bacteria</taxon>
        <taxon>Pseudomonadati</taxon>
        <taxon>Pseudomonadota</taxon>
        <taxon>Gammaproteobacteria</taxon>
        <taxon>Enterobacterales</taxon>
        <taxon>Yersiniaceae</taxon>
        <taxon>Yersinia</taxon>
    </lineage>
</organism>
<proteinExistence type="predicted"/>
<feature type="coiled-coil region" evidence="1">
    <location>
        <begin position="45"/>
        <end position="95"/>
    </location>
</feature>
<keyword evidence="1" id="KW-0175">Coiled coil</keyword>
<keyword evidence="3" id="KW-0732">Signal</keyword>
<evidence type="ECO:0000313" key="4">
    <source>
        <dbReference type="EMBL" id="ELI8104271.1"/>
    </source>
</evidence>
<accession>A0AAD2Z6L0</accession>
<dbReference type="Gene3D" id="1.20.58.430">
    <property type="entry name" value="Type IV secretion system, VirB5-domain"/>
    <property type="match status" value="1"/>
</dbReference>
<dbReference type="EMBL" id="ABNAVX010000034">
    <property type="protein sequence ID" value="ELI8104271.1"/>
    <property type="molecule type" value="Genomic_DNA"/>
</dbReference>
<evidence type="ECO:0000256" key="2">
    <source>
        <dbReference type="SAM" id="MobiDB-lite"/>
    </source>
</evidence>